<dbReference type="GO" id="GO:0021556">
    <property type="term" value="P:central nervous system formation"/>
    <property type="evidence" value="ECO:0007669"/>
    <property type="project" value="TreeGrafter"/>
</dbReference>
<dbReference type="GO" id="GO:0005615">
    <property type="term" value="C:extracellular space"/>
    <property type="evidence" value="ECO:0007669"/>
    <property type="project" value="UniProtKB-ARBA"/>
</dbReference>
<dbReference type="GO" id="GO:0045087">
    <property type="term" value="P:innate immune response"/>
    <property type="evidence" value="ECO:0007669"/>
    <property type="project" value="TreeGrafter"/>
</dbReference>
<dbReference type="InterPro" id="IPR032104">
    <property type="entry name" value="Spaetzle"/>
</dbReference>
<reference evidence="6" key="1">
    <citation type="submission" date="2022-01" db="EMBL/GenBank/DDBJ databases">
        <authorList>
            <person name="King R."/>
        </authorList>
    </citation>
    <scope>NUCLEOTIDE SEQUENCE</scope>
</reference>
<protein>
    <recommendedName>
        <fullName evidence="5">Spaetzle domain-containing protein</fullName>
    </recommendedName>
</protein>
<dbReference type="AlphaFoldDB" id="A0A9P0HFI9"/>
<feature type="domain" description="Spaetzle" evidence="5">
    <location>
        <begin position="165"/>
        <end position="254"/>
    </location>
</feature>
<dbReference type="GO" id="GO:0008083">
    <property type="term" value="F:growth factor activity"/>
    <property type="evidence" value="ECO:0007669"/>
    <property type="project" value="TreeGrafter"/>
</dbReference>
<proteinExistence type="predicted"/>
<dbReference type="Pfam" id="PF16077">
    <property type="entry name" value="Spaetzle"/>
    <property type="match status" value="1"/>
</dbReference>
<keyword evidence="7" id="KW-1185">Reference proteome</keyword>
<dbReference type="InterPro" id="IPR029034">
    <property type="entry name" value="Cystine-knot_cytokine"/>
</dbReference>
<organism evidence="6 7">
    <name type="scientific">Nezara viridula</name>
    <name type="common">Southern green stink bug</name>
    <name type="synonym">Cimex viridulus</name>
    <dbReference type="NCBI Taxonomy" id="85310"/>
    <lineage>
        <taxon>Eukaryota</taxon>
        <taxon>Metazoa</taxon>
        <taxon>Ecdysozoa</taxon>
        <taxon>Arthropoda</taxon>
        <taxon>Hexapoda</taxon>
        <taxon>Insecta</taxon>
        <taxon>Pterygota</taxon>
        <taxon>Neoptera</taxon>
        <taxon>Paraneoptera</taxon>
        <taxon>Hemiptera</taxon>
        <taxon>Heteroptera</taxon>
        <taxon>Panheteroptera</taxon>
        <taxon>Pentatomomorpha</taxon>
        <taxon>Pentatomoidea</taxon>
        <taxon>Pentatomidae</taxon>
        <taxon>Pentatominae</taxon>
        <taxon>Nezara</taxon>
    </lineage>
</organism>
<dbReference type="PANTHER" id="PTHR23199">
    <property type="entry name" value="NEUROTROPHIN 1-RELATED"/>
    <property type="match status" value="1"/>
</dbReference>
<keyword evidence="3" id="KW-0325">Glycoprotein</keyword>
<dbReference type="Proteomes" id="UP001152798">
    <property type="component" value="Chromosome 5"/>
</dbReference>
<dbReference type="EMBL" id="OV725081">
    <property type="protein sequence ID" value="CAH1401015.1"/>
    <property type="molecule type" value="Genomic_DNA"/>
</dbReference>
<evidence type="ECO:0000313" key="7">
    <source>
        <dbReference type="Proteomes" id="UP001152798"/>
    </source>
</evidence>
<gene>
    <name evidence="6" type="ORF">NEZAVI_LOCUS10124</name>
</gene>
<dbReference type="OrthoDB" id="8197497at2759"/>
<evidence type="ECO:0000313" key="6">
    <source>
        <dbReference type="EMBL" id="CAH1401015.1"/>
    </source>
</evidence>
<evidence type="ECO:0000256" key="3">
    <source>
        <dbReference type="ARBA" id="ARBA00023180"/>
    </source>
</evidence>
<keyword evidence="2" id="KW-1015">Disulfide bond</keyword>
<evidence type="ECO:0000256" key="4">
    <source>
        <dbReference type="SAM" id="MobiDB-lite"/>
    </source>
</evidence>
<dbReference type="InterPro" id="IPR052444">
    <property type="entry name" value="Spz/Toll_ligand-like"/>
</dbReference>
<dbReference type="PANTHER" id="PTHR23199:SF12">
    <property type="entry name" value="NEUROTROPHIN 1-RELATED"/>
    <property type="match status" value="1"/>
</dbReference>
<dbReference type="GO" id="GO:0005121">
    <property type="term" value="F:Toll binding"/>
    <property type="evidence" value="ECO:0007669"/>
    <property type="project" value="TreeGrafter"/>
</dbReference>
<sequence length="443" mass="50153">MIPKSMDNATTQLMLPISMDIANMFKGLAREQATGRSSAYVSEIYHQGRLRPASVPSFRRPPQSMSGINRRNANVHIDKLGSRPRPGRPLRKPLGSKLQTCTKVTNNLCLETNDYPEELILSSIKSDGHPGRFGIFMSEPRQELESELQRRKSDQTSDSATKGLMCQTRIELARPKKARATSGQWKFIVNTDEYTQTLRLEICSKPQGSCHYLRDEIESQCVQVYNYHRLLTWDEKNGLTVDVFKVPTCCSCRVLGYKSGNHYSHMIPEKTSPAPPSEHIDSNLVSNDESLTAVRIPIIPPQPPGNRGYTPPKRDSGRRPIVQHRGPPLPLEGEVPHEEIRYPPLENTLRRTTRNNTVDRIRFKPTLNSRHPALPIDSLNADTMGVPTVSTASRPTLPPPKRINYSYHPIIDYFRPQEQEARAESRIGFDWTPITGGDSPRRY</sequence>
<evidence type="ECO:0000256" key="2">
    <source>
        <dbReference type="ARBA" id="ARBA00023157"/>
    </source>
</evidence>
<dbReference type="Gene3D" id="2.10.90.10">
    <property type="entry name" value="Cystine-knot cytokines"/>
    <property type="match status" value="1"/>
</dbReference>
<feature type="region of interest" description="Disordered" evidence="4">
    <location>
        <begin position="296"/>
        <end position="335"/>
    </location>
</feature>
<dbReference type="SUPFAM" id="SSF57501">
    <property type="entry name" value="Cystine-knot cytokines"/>
    <property type="match status" value="1"/>
</dbReference>
<name>A0A9P0HFI9_NEZVI</name>
<accession>A0A9P0HFI9</accession>
<evidence type="ECO:0000259" key="5">
    <source>
        <dbReference type="Pfam" id="PF16077"/>
    </source>
</evidence>
<evidence type="ECO:0000256" key="1">
    <source>
        <dbReference type="ARBA" id="ARBA00022729"/>
    </source>
</evidence>
<keyword evidence="1" id="KW-0732">Signal</keyword>